<feature type="region of interest" description="Disordered" evidence="2">
    <location>
        <begin position="274"/>
        <end position="298"/>
    </location>
</feature>
<evidence type="ECO:0000256" key="1">
    <source>
        <dbReference type="SAM" id="Coils"/>
    </source>
</evidence>
<dbReference type="PANTHER" id="PTHR46033:SF8">
    <property type="entry name" value="PROTEIN MAINTENANCE OF MERISTEMS-LIKE"/>
    <property type="match status" value="1"/>
</dbReference>
<evidence type="ECO:0000259" key="3">
    <source>
        <dbReference type="Pfam" id="PF10536"/>
    </source>
</evidence>
<proteinExistence type="predicted"/>
<dbReference type="Pfam" id="PF10536">
    <property type="entry name" value="PMD"/>
    <property type="match status" value="1"/>
</dbReference>
<dbReference type="InterPro" id="IPR044824">
    <property type="entry name" value="MAIN-like"/>
</dbReference>
<reference evidence="4" key="1">
    <citation type="submission" date="2018-02" db="EMBL/GenBank/DDBJ databases">
        <authorList>
            <person name="Cohen D.B."/>
            <person name="Kent A.D."/>
        </authorList>
    </citation>
    <scope>NUCLEOTIDE SEQUENCE</scope>
</reference>
<protein>
    <recommendedName>
        <fullName evidence="3">Aminotransferase-like plant mobile domain-containing protein</fullName>
    </recommendedName>
</protein>
<feature type="coiled-coil region" evidence="1">
    <location>
        <begin position="928"/>
        <end position="1008"/>
    </location>
</feature>
<accession>A0A2N9J247</accession>
<dbReference type="GO" id="GO:0010073">
    <property type="term" value="P:meristem maintenance"/>
    <property type="evidence" value="ECO:0007669"/>
    <property type="project" value="InterPro"/>
</dbReference>
<dbReference type="AlphaFoldDB" id="A0A2N9J247"/>
<name>A0A2N9J247_FAGSY</name>
<sequence>MAPGSRGVGAVFVHFSDVDSGQTGNAIGEPRVPRRSRSHYLSNAPGLADQLVASRKDSAREGGSCAAYFCKVPDLRKSELGLVRYGPANRGHRGVFDQLVASQEDSVRKRGNVGGKIPGTFSKTLFCRPVFTRVVDVAPDVGFRRSWYRRKACATYFSNGTGLAQRRVWELLTIRKLHVVAEVNLLPKGLGSRTKLQRVGENLCANVASQMGCFVNNTYQNLAKGGQFDPVFGLVNGPVKPWSNLVNLGQTWSNLVKALQTLGDVSRTTFQGFPGTVGPSRVGNGSVKPRTLIDDQSSPTRPIAANRVVSTVWNLSPNRLRSDLTWGLPKLQIGWFNGLESQSKQMSDRGSGSGGHRRSDRLAKGKAVVYAPESSPDTDDEYDAMEDVRTRFDASIARNLQAELDAEATGPASSAARPPPRPGVVIGRSARPSETTRPSPQPGVTTGPSDAPSAAPRRPHTRSTGIPSSRLKRQRTGGIPDSAGTIPEDYVAPGFRYPPQGGIRPRYPVAVEISDTPLLTNLLAHPSSLVRRCQEPPESAGRGGWSDFGRLLAASRPEYREFLIELGFGPFLSIPYVSVYHPAVWCFIERFFHHTGTFHLSTCEMAVLPVDWSAILGIRFGGRAPPSEPIDGFEAREILGLADRDAIEGSRRPSVRIRHLADVLRRDREEPPTELRYRQWAAYLIFSCFLGNDRSIVPTPIVGMFRDIDTLREYDWGALTYGFYIRGLRRYSRRESISFLGFWQFTVFWAFEHFPTFAPSRLPLASDPDFPLARRWDSSRIERMTARTLLELRMTVDCIRDADIIFQPYSAALSQRPEVFRAVALSRLRLWIRTSRSWELLLGERTVRQLGDAAVVPVDPSPLMTIEDYIPRAPSDPYIAGVSAYPSLVREDVPYQEWFERVSLGSLMSLHEVEGGRVMGGVAMDSHLIRSSGQIERLESEILRLQLELSVSVDRHTADMDRVQGEMASMQTEATQREGEMVQMRRDLASRDAEVARLAAAVRRLEEQLQGMGITPVTGADPSGLGQPSSSPPRDPVSRDWFFDDPPSS</sequence>
<feature type="region of interest" description="Disordered" evidence="2">
    <location>
        <begin position="1012"/>
        <end position="1049"/>
    </location>
</feature>
<evidence type="ECO:0000313" key="4">
    <source>
        <dbReference type="EMBL" id="SPD30675.1"/>
    </source>
</evidence>
<dbReference type="PANTHER" id="PTHR46033">
    <property type="entry name" value="PROTEIN MAIN-LIKE 2"/>
    <property type="match status" value="1"/>
</dbReference>
<dbReference type="EMBL" id="OIVN01006326">
    <property type="protein sequence ID" value="SPD30675.1"/>
    <property type="molecule type" value="Genomic_DNA"/>
</dbReference>
<organism evidence="4">
    <name type="scientific">Fagus sylvatica</name>
    <name type="common">Beechnut</name>
    <dbReference type="NCBI Taxonomy" id="28930"/>
    <lineage>
        <taxon>Eukaryota</taxon>
        <taxon>Viridiplantae</taxon>
        <taxon>Streptophyta</taxon>
        <taxon>Embryophyta</taxon>
        <taxon>Tracheophyta</taxon>
        <taxon>Spermatophyta</taxon>
        <taxon>Magnoliopsida</taxon>
        <taxon>eudicotyledons</taxon>
        <taxon>Gunneridae</taxon>
        <taxon>Pentapetalae</taxon>
        <taxon>rosids</taxon>
        <taxon>fabids</taxon>
        <taxon>Fagales</taxon>
        <taxon>Fagaceae</taxon>
        <taxon>Fagus</taxon>
    </lineage>
</organism>
<feature type="region of interest" description="Disordered" evidence="2">
    <location>
        <begin position="406"/>
        <end position="493"/>
    </location>
</feature>
<feature type="domain" description="Aminotransferase-like plant mobile" evidence="3">
    <location>
        <begin position="576"/>
        <end position="857"/>
    </location>
</feature>
<keyword evidence="1" id="KW-0175">Coiled coil</keyword>
<dbReference type="InterPro" id="IPR019557">
    <property type="entry name" value="AminoTfrase-like_pln_mobile"/>
</dbReference>
<feature type="region of interest" description="Disordered" evidence="2">
    <location>
        <begin position="343"/>
        <end position="383"/>
    </location>
</feature>
<feature type="compositionally biased region" description="Polar residues" evidence="2">
    <location>
        <begin position="432"/>
        <end position="447"/>
    </location>
</feature>
<gene>
    <name evidence="4" type="ORF">FSB_LOCUS58557</name>
</gene>
<evidence type="ECO:0000256" key="2">
    <source>
        <dbReference type="SAM" id="MobiDB-lite"/>
    </source>
</evidence>